<organism evidence="1 2">
    <name type="scientific">Geopseudomonas aromaticivorans</name>
    <dbReference type="NCBI Taxonomy" id="2849492"/>
    <lineage>
        <taxon>Bacteria</taxon>
        <taxon>Pseudomonadati</taxon>
        <taxon>Pseudomonadota</taxon>
        <taxon>Gammaproteobacteria</taxon>
        <taxon>Pseudomonadales</taxon>
        <taxon>Pseudomonadaceae</taxon>
        <taxon>Geopseudomonas</taxon>
    </lineage>
</organism>
<name>A0ABS6N3G7_9GAMM</name>
<keyword evidence="2" id="KW-1185">Reference proteome</keyword>
<gene>
    <name evidence="1" type="ORF">KRX52_20540</name>
</gene>
<sequence length="73" mass="7938">MPAYQAPLRDLRFVSREPFDLSGLTEPQACEAAALEPLDTLVEAGTIFCVTHAWGLYPVSTPSSESLKQFPAV</sequence>
<evidence type="ECO:0000313" key="1">
    <source>
        <dbReference type="EMBL" id="MBV2135161.1"/>
    </source>
</evidence>
<reference evidence="1 2" key="1">
    <citation type="submission" date="2021-06" db="EMBL/GenBank/DDBJ databases">
        <title>Differences between aerobic and microaerobic xylene degrading microbial communities.</title>
        <authorList>
            <person name="Banerjee S."/>
            <person name="Tancsics A."/>
        </authorList>
    </citation>
    <scope>NUCLEOTIDE SEQUENCE [LARGE SCALE GENOMIC DNA]</scope>
    <source>
        <strain evidence="1 2">MAP12</strain>
    </source>
</reference>
<protein>
    <submittedName>
        <fullName evidence="1">Acyl-CoA dehydrogenase N-terminal domain-containing protein</fullName>
    </submittedName>
</protein>
<proteinExistence type="predicted"/>
<dbReference type="Proteomes" id="UP000813068">
    <property type="component" value="Unassembled WGS sequence"/>
</dbReference>
<evidence type="ECO:0000313" key="2">
    <source>
        <dbReference type="Proteomes" id="UP000813068"/>
    </source>
</evidence>
<comment type="caution">
    <text evidence="1">The sequence shown here is derived from an EMBL/GenBank/DDBJ whole genome shotgun (WGS) entry which is preliminary data.</text>
</comment>
<dbReference type="RefSeq" id="WP_217683582.1">
    <property type="nucleotide sequence ID" value="NZ_JAHRGL010000080.1"/>
</dbReference>
<dbReference type="EMBL" id="JAHRGL010000080">
    <property type="protein sequence ID" value="MBV2135161.1"/>
    <property type="molecule type" value="Genomic_DNA"/>
</dbReference>
<accession>A0ABS6N3G7</accession>